<gene>
    <name evidence="2" type="ORF">DL546_002995</name>
</gene>
<evidence type="ECO:0000256" key="1">
    <source>
        <dbReference type="SAM" id="MobiDB-lite"/>
    </source>
</evidence>
<protein>
    <submittedName>
        <fullName evidence="2">Uncharacterized protein</fullName>
    </submittedName>
</protein>
<dbReference type="AlphaFoldDB" id="A0A420YB59"/>
<dbReference type="EMBL" id="QVQW01000023">
    <property type="protein sequence ID" value="RKU45112.1"/>
    <property type="molecule type" value="Genomic_DNA"/>
</dbReference>
<accession>A0A420YB59</accession>
<name>A0A420YB59_9PEZI</name>
<proteinExistence type="predicted"/>
<feature type="region of interest" description="Disordered" evidence="1">
    <location>
        <begin position="1"/>
        <end position="33"/>
    </location>
</feature>
<keyword evidence="3" id="KW-1185">Reference proteome</keyword>
<evidence type="ECO:0000313" key="2">
    <source>
        <dbReference type="EMBL" id="RKU45112.1"/>
    </source>
</evidence>
<reference evidence="2 3" key="1">
    <citation type="submission" date="2018-08" db="EMBL/GenBank/DDBJ databases">
        <title>Draft genome of the lignicolous fungus Coniochaeta pulveracea.</title>
        <authorList>
            <person name="Borstlap C.J."/>
            <person name="De Witt R.N."/>
            <person name="Botha A."/>
            <person name="Volschenk H."/>
        </authorList>
    </citation>
    <scope>NUCLEOTIDE SEQUENCE [LARGE SCALE GENOMIC DNA]</scope>
    <source>
        <strain evidence="2 3">CAB683</strain>
    </source>
</reference>
<sequence>MTQPIAIPKKVKKTPATPSASPTKNPKAKWKATNVPAGGVFSFDDDEESVPRPAAPAKKEFSVPALLLPKKSCPASPRACADSSFPAVIETAAQISSEINNPSAPATN</sequence>
<organism evidence="2 3">
    <name type="scientific">Coniochaeta pulveracea</name>
    <dbReference type="NCBI Taxonomy" id="177199"/>
    <lineage>
        <taxon>Eukaryota</taxon>
        <taxon>Fungi</taxon>
        <taxon>Dikarya</taxon>
        <taxon>Ascomycota</taxon>
        <taxon>Pezizomycotina</taxon>
        <taxon>Sordariomycetes</taxon>
        <taxon>Sordariomycetidae</taxon>
        <taxon>Coniochaetales</taxon>
        <taxon>Coniochaetaceae</taxon>
        <taxon>Coniochaeta</taxon>
    </lineage>
</organism>
<comment type="caution">
    <text evidence="2">The sequence shown here is derived from an EMBL/GenBank/DDBJ whole genome shotgun (WGS) entry which is preliminary data.</text>
</comment>
<evidence type="ECO:0000313" key="3">
    <source>
        <dbReference type="Proteomes" id="UP000275385"/>
    </source>
</evidence>
<dbReference type="Proteomes" id="UP000275385">
    <property type="component" value="Unassembled WGS sequence"/>
</dbReference>